<evidence type="ECO:0008006" key="3">
    <source>
        <dbReference type="Google" id="ProtNLM"/>
    </source>
</evidence>
<protein>
    <recommendedName>
        <fullName evidence="3">Erythromycin esterase</fullName>
    </recommendedName>
</protein>
<dbReference type="InterPro" id="IPR052036">
    <property type="entry name" value="Hydrolase/PRTase-associated"/>
</dbReference>
<dbReference type="Gene3D" id="1.20.1440.30">
    <property type="entry name" value="Biosynthetic Protein domain"/>
    <property type="match status" value="1"/>
</dbReference>
<dbReference type="SUPFAM" id="SSF159501">
    <property type="entry name" value="EreA/ChaN-like"/>
    <property type="match status" value="1"/>
</dbReference>
<dbReference type="Gene3D" id="3.30.1870.10">
    <property type="entry name" value="EreA-like, domain 2"/>
    <property type="match status" value="1"/>
</dbReference>
<evidence type="ECO:0000313" key="2">
    <source>
        <dbReference type="Proteomes" id="UP001499843"/>
    </source>
</evidence>
<dbReference type="InterPro" id="IPR007815">
    <property type="entry name" value="Emycin_Estase"/>
</dbReference>
<comment type="caution">
    <text evidence="1">The sequence shown here is derived from an EMBL/GenBank/DDBJ whole genome shotgun (WGS) entry which is preliminary data.</text>
</comment>
<reference evidence="1 2" key="1">
    <citation type="journal article" date="2019" name="Int. J. Syst. Evol. Microbiol.">
        <title>The Global Catalogue of Microorganisms (GCM) 10K type strain sequencing project: providing services to taxonomists for standard genome sequencing and annotation.</title>
        <authorList>
            <consortium name="The Broad Institute Genomics Platform"/>
            <consortium name="The Broad Institute Genome Sequencing Center for Infectious Disease"/>
            <person name="Wu L."/>
            <person name="Ma J."/>
        </authorList>
    </citation>
    <scope>NUCLEOTIDE SEQUENCE [LARGE SCALE GENOMIC DNA]</scope>
    <source>
        <strain evidence="1 2">JCM 16114</strain>
    </source>
</reference>
<sequence length="415" mass="44883">MSVGVDVPDDVTAWLAGRAVPLAGLAPGSGLTDLAPLRAALQDARLVGLGEATHGSAEFFLLRWRLTELCIKELGFTTLAIEASAAAARAVDAYTAGGPGDPRDALAGLRFWTLHTAEMLTVLERLRDHNCTAARPVRFVGIDPQHPQPALEALRACLGEPATPLLDPLGDLGRHGFTQPLDRQAEADARRLEEHVAAYGPDEAREHARIVRQFADVASRPRVHTDPERTLAAARDRYLAENVARLVTGPEDKVVVWAHNSHVARSARGVRPMGAHLAGEFGEAYYAIAVLFGHGEFRAHRRRFGRLVRKPPALFRVPPSLPRVRPSRFRVPPAGAPGDVAARLAAAHPGDYVVDLRGGDHPEDVATWLAATNQVRGFGGMARRVRSRSAFRDTILADEFDGLAFLRQVSASTPL</sequence>
<organism evidence="1 2">
    <name type="scientific">Nonomuraea monospora</name>
    <dbReference type="NCBI Taxonomy" id="568818"/>
    <lineage>
        <taxon>Bacteria</taxon>
        <taxon>Bacillati</taxon>
        <taxon>Actinomycetota</taxon>
        <taxon>Actinomycetes</taxon>
        <taxon>Streptosporangiales</taxon>
        <taxon>Streptosporangiaceae</taxon>
        <taxon>Nonomuraea</taxon>
    </lineage>
</organism>
<dbReference type="CDD" id="cd14728">
    <property type="entry name" value="Ere-like"/>
    <property type="match status" value="1"/>
</dbReference>
<gene>
    <name evidence="1" type="ORF">GCM10009850_091620</name>
</gene>
<dbReference type="Gene3D" id="3.40.1660.10">
    <property type="entry name" value="EreA-like (biosynthetic domain)"/>
    <property type="match status" value="1"/>
</dbReference>
<evidence type="ECO:0000313" key="1">
    <source>
        <dbReference type="EMBL" id="GAA2213699.1"/>
    </source>
</evidence>
<dbReference type="Pfam" id="PF05139">
    <property type="entry name" value="Erythro_esteras"/>
    <property type="match status" value="1"/>
</dbReference>
<dbReference type="Proteomes" id="UP001499843">
    <property type="component" value="Unassembled WGS sequence"/>
</dbReference>
<keyword evidence="2" id="KW-1185">Reference proteome</keyword>
<dbReference type="PANTHER" id="PTHR31299">
    <property type="entry name" value="ESTERASE, PUTATIVE (AFU_ORTHOLOGUE AFUA_1G05850)-RELATED"/>
    <property type="match status" value="1"/>
</dbReference>
<name>A0ABN3CWD4_9ACTN</name>
<dbReference type="PANTHER" id="PTHR31299:SF0">
    <property type="entry name" value="ESTERASE, PUTATIVE (AFU_ORTHOLOGUE AFUA_1G05850)-RELATED"/>
    <property type="match status" value="1"/>
</dbReference>
<proteinExistence type="predicted"/>
<dbReference type="EMBL" id="BAAAQX010000035">
    <property type="protein sequence ID" value="GAA2213699.1"/>
    <property type="molecule type" value="Genomic_DNA"/>
</dbReference>
<accession>A0ABN3CWD4</accession>